<gene>
    <name evidence="2" type="ORF">MAN_09694</name>
</gene>
<feature type="non-terminal residue" evidence="2">
    <location>
        <position position="1"/>
    </location>
</feature>
<comment type="caution">
    <text evidence="2">The sequence shown here is derived from an EMBL/GenBank/DDBJ whole genome shotgun (WGS) entry which is preliminary data.</text>
</comment>
<proteinExistence type="predicted"/>
<evidence type="ECO:0000313" key="2">
    <source>
        <dbReference type="EMBL" id="KID60559.1"/>
    </source>
</evidence>
<sequence length="387" mass="43769">MEQTFKLVAPHARLTDECGGTLEEMLSDGTAEALVQLLAIPVRTRIAVNPNRFASQIASRRSRISATAAVKRRGNAEVRKCPPRLLNKTTMTAGSRVPNSQPATFAGLPTEIHQLIFSHLAEDKDILSLGLVNRHLCDIARERLFADIFSCLAPWAGQKIVYVGEYTEPDDYPPGLFSEAELETLSREEIEVYDKDEQECITMTPSNLHDFTIPGVSERQKYFYKWFETTRLELLLHEIPASEDAALAYFDPAKFPSYSQYFPQNQPWILRNLTTKQFVRAEAIALHPEFIHGPDIDFLGFGHAILLRICWSSQPVPEVDPANIVRGIWAGHCFDITMLAKHQEETGAGQGWTDISDEIAKEIATFCEANVGPNWRSRLCRRRVRIW</sequence>
<dbReference type="InterPro" id="IPR001810">
    <property type="entry name" value="F-box_dom"/>
</dbReference>
<name>A0A0B4FWG1_METAF</name>
<dbReference type="Proteomes" id="UP000031186">
    <property type="component" value="Unassembled WGS sequence"/>
</dbReference>
<organism evidence="2 3">
    <name type="scientific">Metarhizium anisopliae (strain ARSEF 549)</name>
    <dbReference type="NCBI Taxonomy" id="3151832"/>
    <lineage>
        <taxon>Eukaryota</taxon>
        <taxon>Fungi</taxon>
        <taxon>Dikarya</taxon>
        <taxon>Ascomycota</taxon>
        <taxon>Pezizomycotina</taxon>
        <taxon>Sordariomycetes</taxon>
        <taxon>Hypocreomycetidae</taxon>
        <taxon>Hypocreales</taxon>
        <taxon>Clavicipitaceae</taxon>
        <taxon>Metarhizium</taxon>
    </lineage>
</organism>
<dbReference type="VEuPathDB" id="FungiDB:MAN_09694"/>
<evidence type="ECO:0000313" key="3">
    <source>
        <dbReference type="Proteomes" id="UP000031186"/>
    </source>
</evidence>
<evidence type="ECO:0000259" key="1">
    <source>
        <dbReference type="Pfam" id="PF12937"/>
    </source>
</evidence>
<reference evidence="2 3" key="1">
    <citation type="journal article" date="2014" name="Proc. Natl. Acad. Sci. U.S.A.">
        <title>Trajectory and genomic determinants of fungal-pathogen speciation and host adaptation.</title>
        <authorList>
            <person name="Hu X."/>
            <person name="Xiao G."/>
            <person name="Zheng P."/>
            <person name="Shang Y."/>
            <person name="Su Y."/>
            <person name="Zhang X."/>
            <person name="Liu X."/>
            <person name="Zhan S."/>
            <person name="St Leger R.J."/>
            <person name="Wang C."/>
        </authorList>
    </citation>
    <scope>NUCLEOTIDE SEQUENCE [LARGE SCALE GENOMIC DNA]</scope>
    <source>
        <strain evidence="2 3">ARSEF 549</strain>
    </source>
</reference>
<accession>A0A0B4FWG1</accession>
<feature type="domain" description="F-box" evidence="1">
    <location>
        <begin position="106"/>
        <end position="148"/>
    </location>
</feature>
<keyword evidence="3" id="KW-1185">Reference proteome</keyword>
<dbReference type="Pfam" id="PF12937">
    <property type="entry name" value="F-box-like"/>
    <property type="match status" value="1"/>
</dbReference>
<dbReference type="AlphaFoldDB" id="A0A0B4FWG1"/>
<dbReference type="OrthoDB" id="2588098at2759"/>
<dbReference type="SUPFAM" id="SSF81383">
    <property type="entry name" value="F-box domain"/>
    <property type="match status" value="1"/>
</dbReference>
<dbReference type="EMBL" id="AZNF01000018">
    <property type="protein sequence ID" value="KID60559.1"/>
    <property type="molecule type" value="Genomic_DNA"/>
</dbReference>
<dbReference type="InterPro" id="IPR036047">
    <property type="entry name" value="F-box-like_dom_sf"/>
</dbReference>
<dbReference type="HOGENOM" id="CLU_044126_0_0_1"/>
<dbReference type="CDD" id="cd09917">
    <property type="entry name" value="F-box_SF"/>
    <property type="match status" value="1"/>
</dbReference>
<protein>
    <submittedName>
        <fullName evidence="2">F-box domain containing protein</fullName>
    </submittedName>
</protein>